<reference evidence="2 3" key="1">
    <citation type="submission" date="2015-09" db="EMBL/GenBank/DDBJ databases">
        <title>Sorangium comparison.</title>
        <authorList>
            <person name="Zaburannyi N."/>
            <person name="Bunk B."/>
            <person name="Overmann J."/>
            <person name="Mueller R."/>
        </authorList>
    </citation>
    <scope>NUCLEOTIDE SEQUENCE [LARGE SCALE GENOMIC DNA]</scope>
    <source>
        <strain evidence="2 3">So ceGT47</strain>
    </source>
</reference>
<accession>A0A4P2Q8V8</accession>
<dbReference type="OrthoDB" id="5517041at2"/>
<evidence type="ECO:0000313" key="2">
    <source>
        <dbReference type="EMBL" id="AUX25939.1"/>
    </source>
</evidence>
<dbReference type="RefSeq" id="WP_129353187.1">
    <property type="nucleotide sequence ID" value="NZ_CP012670.1"/>
</dbReference>
<proteinExistence type="predicted"/>
<dbReference type="Proteomes" id="UP000295781">
    <property type="component" value="Chromosome"/>
</dbReference>
<gene>
    <name evidence="2" type="ORF">SOCEGT47_064920</name>
</gene>
<protein>
    <submittedName>
        <fullName evidence="2">Uncharacterized protein</fullName>
    </submittedName>
</protein>
<dbReference type="AlphaFoldDB" id="A0A4P2Q8V8"/>
<organism evidence="2 3">
    <name type="scientific">Sorangium cellulosum</name>
    <name type="common">Polyangium cellulosum</name>
    <dbReference type="NCBI Taxonomy" id="56"/>
    <lineage>
        <taxon>Bacteria</taxon>
        <taxon>Pseudomonadati</taxon>
        <taxon>Myxococcota</taxon>
        <taxon>Polyangia</taxon>
        <taxon>Polyangiales</taxon>
        <taxon>Polyangiaceae</taxon>
        <taxon>Sorangium</taxon>
    </lineage>
</organism>
<feature type="compositionally biased region" description="Low complexity" evidence="1">
    <location>
        <begin position="33"/>
        <end position="47"/>
    </location>
</feature>
<sequence>MPVSTDGGRLRRFGVAALVAPIVVGCGRAQRSAPDASASAAPRTSSPGGLPASDGSAPAGLPASDGSAPAGRPAADEITPVYPALEGAPEPHAARLCEALHALPARRKAACRGAAVGFHATSECTRALSFAVRARAVTLSPDDVSRCVAAMARSLEGCGWVSPLAAAVPPACEGIVRGTLGVGARCRSSLECVDGLRCDGAGPTDAGTCRAPRAAGPCGRSVDALAAVTRQTRFAEAHPECCGHCAGRACADGAPPGAARGSTAQGVK</sequence>
<evidence type="ECO:0000313" key="3">
    <source>
        <dbReference type="Proteomes" id="UP000295781"/>
    </source>
</evidence>
<evidence type="ECO:0000256" key="1">
    <source>
        <dbReference type="SAM" id="MobiDB-lite"/>
    </source>
</evidence>
<name>A0A4P2Q8V8_SORCE</name>
<feature type="region of interest" description="Disordered" evidence="1">
    <location>
        <begin position="33"/>
        <end position="75"/>
    </location>
</feature>
<dbReference type="EMBL" id="CP012670">
    <property type="protein sequence ID" value="AUX25939.1"/>
    <property type="molecule type" value="Genomic_DNA"/>
</dbReference>